<keyword evidence="2" id="KW-1185">Reference proteome</keyword>
<reference evidence="1" key="1">
    <citation type="submission" date="2020-10" db="EMBL/GenBank/DDBJ databases">
        <authorList>
            <person name="Kusch S."/>
        </authorList>
    </citation>
    <scope>NUCLEOTIDE SEQUENCE</scope>
    <source>
        <strain evidence="1">SwB9</strain>
    </source>
</reference>
<name>A0A8H2VU71_9HELO</name>
<evidence type="ECO:0000313" key="1">
    <source>
        <dbReference type="EMBL" id="CAD6444622.1"/>
    </source>
</evidence>
<accession>A0A8H2VU71</accession>
<comment type="caution">
    <text evidence="1">The sequence shown here is derived from an EMBL/GenBank/DDBJ whole genome shotgun (WGS) entry which is preliminary data.</text>
</comment>
<evidence type="ECO:0000313" key="2">
    <source>
        <dbReference type="Proteomes" id="UP000624404"/>
    </source>
</evidence>
<sequence length="57" mass="6448">MNSFKVLGGEQLNIYSGCLKQHRKTGKTAIFLFIYNDIFPVDQLEFLDGNSLPVPTE</sequence>
<dbReference type="Proteomes" id="UP000624404">
    <property type="component" value="Unassembled WGS sequence"/>
</dbReference>
<dbReference type="AlphaFoldDB" id="A0A8H2VU71"/>
<organism evidence="1 2">
    <name type="scientific">Sclerotinia trifoliorum</name>
    <dbReference type="NCBI Taxonomy" id="28548"/>
    <lineage>
        <taxon>Eukaryota</taxon>
        <taxon>Fungi</taxon>
        <taxon>Dikarya</taxon>
        <taxon>Ascomycota</taxon>
        <taxon>Pezizomycotina</taxon>
        <taxon>Leotiomycetes</taxon>
        <taxon>Helotiales</taxon>
        <taxon>Sclerotiniaceae</taxon>
        <taxon>Sclerotinia</taxon>
    </lineage>
</organism>
<protein>
    <submittedName>
        <fullName evidence="1">25722e9a-a81a-488f-9eca-6208807d40cf</fullName>
    </submittedName>
</protein>
<proteinExistence type="predicted"/>
<dbReference type="EMBL" id="CAJHIA010000012">
    <property type="protein sequence ID" value="CAD6444622.1"/>
    <property type="molecule type" value="Genomic_DNA"/>
</dbReference>
<gene>
    <name evidence="1" type="ORF">SCLTRI_LOCUS4414</name>
</gene>